<organism evidence="3 4">
    <name type="scientific">Agrocybe chaxingu</name>
    <dbReference type="NCBI Taxonomy" id="84603"/>
    <lineage>
        <taxon>Eukaryota</taxon>
        <taxon>Fungi</taxon>
        <taxon>Dikarya</taxon>
        <taxon>Basidiomycota</taxon>
        <taxon>Agaricomycotina</taxon>
        <taxon>Agaricomycetes</taxon>
        <taxon>Agaricomycetidae</taxon>
        <taxon>Agaricales</taxon>
        <taxon>Agaricineae</taxon>
        <taxon>Strophariaceae</taxon>
        <taxon>Agrocybe</taxon>
    </lineage>
</organism>
<feature type="compositionally biased region" description="Acidic residues" evidence="1">
    <location>
        <begin position="179"/>
        <end position="201"/>
    </location>
</feature>
<feature type="chain" id="PRO_5040935464" evidence="2">
    <location>
        <begin position="29"/>
        <end position="201"/>
    </location>
</feature>
<protein>
    <submittedName>
        <fullName evidence="3">Uncharacterized protein</fullName>
    </submittedName>
</protein>
<sequence length="201" mass="22102">MPLSRQSTLLLTQSRLLVLVATAGTVRSRTGATSAVTGSTAPCQKRHLSMCSWWASPEDRAREAEAYGPIHRLSVSNLQRLVQDREAWLRQAYYLIDEGERLIKKVCKYGDEISDIVRTLLDQEPAGSFGTVYLDRPELEDELRARVCDLLALDADPSHGEPLNLAQLHSLLSAGESESAAEEGEESEEGSADEESASDED</sequence>
<dbReference type="Proteomes" id="UP001148786">
    <property type="component" value="Unassembled WGS sequence"/>
</dbReference>
<comment type="caution">
    <text evidence="3">The sequence shown here is derived from an EMBL/GenBank/DDBJ whole genome shotgun (WGS) entry which is preliminary data.</text>
</comment>
<dbReference type="AlphaFoldDB" id="A0A9W8JR11"/>
<reference evidence="3" key="1">
    <citation type="submission" date="2022-07" db="EMBL/GenBank/DDBJ databases">
        <title>Genome Sequence of Agrocybe chaxingu.</title>
        <authorList>
            <person name="Buettner E."/>
        </authorList>
    </citation>
    <scope>NUCLEOTIDE SEQUENCE</scope>
    <source>
        <strain evidence="3">MP-N11</strain>
    </source>
</reference>
<feature type="signal peptide" evidence="2">
    <location>
        <begin position="1"/>
        <end position="28"/>
    </location>
</feature>
<keyword evidence="4" id="KW-1185">Reference proteome</keyword>
<proteinExistence type="predicted"/>
<evidence type="ECO:0000313" key="3">
    <source>
        <dbReference type="EMBL" id="KAJ3481977.1"/>
    </source>
</evidence>
<evidence type="ECO:0000313" key="4">
    <source>
        <dbReference type="Proteomes" id="UP001148786"/>
    </source>
</evidence>
<gene>
    <name evidence="3" type="ORF">NLJ89_g12169</name>
</gene>
<dbReference type="EMBL" id="JANKHO010003641">
    <property type="protein sequence ID" value="KAJ3481977.1"/>
    <property type="molecule type" value="Genomic_DNA"/>
</dbReference>
<evidence type="ECO:0000256" key="2">
    <source>
        <dbReference type="SAM" id="SignalP"/>
    </source>
</evidence>
<evidence type="ECO:0000256" key="1">
    <source>
        <dbReference type="SAM" id="MobiDB-lite"/>
    </source>
</evidence>
<accession>A0A9W8JR11</accession>
<feature type="region of interest" description="Disordered" evidence="1">
    <location>
        <begin position="168"/>
        <end position="201"/>
    </location>
</feature>
<keyword evidence="2" id="KW-0732">Signal</keyword>
<name>A0A9W8JR11_9AGAR</name>